<dbReference type="EC" id="2.3.1.286" evidence="3"/>
<dbReference type="Gene3D" id="3.40.50.1220">
    <property type="entry name" value="TPP-binding domain"/>
    <property type="match status" value="1"/>
</dbReference>
<evidence type="ECO:0000313" key="7">
    <source>
        <dbReference type="Proteomes" id="UP000293520"/>
    </source>
</evidence>
<sequence>MRITVLTGAGISAESGLATFRAVDGLWENHRIEDVATPQGFAADPALVHRFYNMRRATAAGARPNAAHHALVDLARHHDLTLVTQNVDSLHEQAGSTDVIHMHGALTGALCAACGHRWPAPLEMRPDDPCPACARPATRPDIVWFGETPFHLDRIWDALDRTELFAAIGTSGNVHPAAGFARHARRRGAECLELNLENSANARDFHRRIVGPASRTVPEWVASLKRG</sequence>
<dbReference type="PROSITE" id="PS50305">
    <property type="entry name" value="SIRTUIN"/>
    <property type="match status" value="1"/>
</dbReference>
<feature type="binding site" evidence="3 4">
    <location>
        <position position="111"/>
    </location>
    <ligand>
        <name>Zn(2+)</name>
        <dbReference type="ChEBI" id="CHEBI:29105"/>
    </ligand>
</feature>
<dbReference type="GO" id="GO:0005737">
    <property type="term" value="C:cytoplasm"/>
    <property type="evidence" value="ECO:0007669"/>
    <property type="project" value="UniProtKB-SubCell"/>
</dbReference>
<keyword evidence="1" id="KW-0808">Transferase</keyword>
<evidence type="ECO:0000256" key="1">
    <source>
        <dbReference type="ARBA" id="ARBA00022679"/>
    </source>
</evidence>
<comment type="cofactor">
    <cofactor evidence="3">
        <name>Zn(2+)</name>
        <dbReference type="ChEBI" id="CHEBI:29105"/>
    </cofactor>
    <text evidence="3">Binds 1 zinc ion per subunit.</text>
</comment>
<dbReference type="HAMAP" id="MF_01121">
    <property type="entry name" value="Sirtuin_ClassIII"/>
    <property type="match status" value="1"/>
</dbReference>
<keyword evidence="2 3" id="KW-0520">NAD</keyword>
<proteinExistence type="inferred from homology"/>
<dbReference type="Proteomes" id="UP000293520">
    <property type="component" value="Unassembled WGS sequence"/>
</dbReference>
<dbReference type="Gene3D" id="3.30.1600.10">
    <property type="entry name" value="SIR2/SIRT2 'Small Domain"/>
    <property type="match status" value="1"/>
</dbReference>
<dbReference type="SUPFAM" id="SSF52467">
    <property type="entry name" value="DHS-like NAD/FAD-binding domain"/>
    <property type="match status" value="1"/>
</dbReference>
<evidence type="ECO:0000256" key="2">
    <source>
        <dbReference type="ARBA" id="ARBA00023027"/>
    </source>
</evidence>
<comment type="caution">
    <text evidence="6">The sequence shown here is derived from an EMBL/GenBank/DDBJ whole genome shotgun (WGS) entry which is preliminary data.</text>
</comment>
<evidence type="ECO:0000313" key="6">
    <source>
        <dbReference type="EMBL" id="TBN41969.1"/>
    </source>
</evidence>
<comment type="similarity">
    <text evidence="3">Belongs to the sirtuin family. Class III subfamily.</text>
</comment>
<dbReference type="OrthoDB" id="9800582at2"/>
<dbReference type="PANTHER" id="PTHR11085">
    <property type="entry name" value="NAD-DEPENDENT PROTEIN DEACYLASE SIRTUIN-5, MITOCHONDRIAL-RELATED"/>
    <property type="match status" value="1"/>
</dbReference>
<dbReference type="GO" id="GO:0008270">
    <property type="term" value="F:zinc ion binding"/>
    <property type="evidence" value="ECO:0007669"/>
    <property type="project" value="UniProtKB-UniRule"/>
</dbReference>
<evidence type="ECO:0000259" key="5">
    <source>
        <dbReference type="PROSITE" id="PS50305"/>
    </source>
</evidence>
<dbReference type="GO" id="GO:0017136">
    <property type="term" value="F:histone deacetylase activity, NAD-dependent"/>
    <property type="evidence" value="ECO:0007669"/>
    <property type="project" value="TreeGrafter"/>
</dbReference>
<dbReference type="InterPro" id="IPR029035">
    <property type="entry name" value="DHS-like_NAD/FAD-binding_dom"/>
</dbReference>
<feature type="binding site" evidence="3">
    <location>
        <position position="52"/>
    </location>
    <ligand>
        <name>substrate</name>
    </ligand>
</feature>
<organism evidence="6 7">
    <name type="scientific">Paracoccus subflavus</name>
    <dbReference type="NCBI Taxonomy" id="2528244"/>
    <lineage>
        <taxon>Bacteria</taxon>
        <taxon>Pseudomonadati</taxon>
        <taxon>Pseudomonadota</taxon>
        <taxon>Alphaproteobacteria</taxon>
        <taxon>Rhodobacterales</taxon>
        <taxon>Paracoccaceae</taxon>
        <taxon>Paracoccus</taxon>
    </lineage>
</organism>
<feature type="binding site" evidence="3">
    <location>
        <begin position="169"/>
        <end position="171"/>
    </location>
    <ligand>
        <name>NAD(+)</name>
        <dbReference type="ChEBI" id="CHEBI:57540"/>
    </ligand>
</feature>
<comment type="catalytic activity">
    <reaction evidence="3">
        <text>N(6)-succinyl-L-lysyl-[protein] + NAD(+) + H2O = 2''-O-succinyl-ADP-D-ribose + nicotinamide + L-lysyl-[protein]</text>
        <dbReference type="Rhea" id="RHEA:47668"/>
        <dbReference type="Rhea" id="RHEA-COMP:9752"/>
        <dbReference type="Rhea" id="RHEA-COMP:11877"/>
        <dbReference type="ChEBI" id="CHEBI:15377"/>
        <dbReference type="ChEBI" id="CHEBI:17154"/>
        <dbReference type="ChEBI" id="CHEBI:29969"/>
        <dbReference type="ChEBI" id="CHEBI:57540"/>
        <dbReference type="ChEBI" id="CHEBI:87830"/>
        <dbReference type="ChEBI" id="CHEBI:87832"/>
    </reaction>
</comment>
<accession>A0A4Q9G286</accession>
<comment type="catalytic activity">
    <reaction evidence="3">
        <text>N(6)-acetyl-L-lysyl-[protein] + NAD(+) + H2O = 2''-O-acetyl-ADP-D-ribose + nicotinamide + L-lysyl-[protein]</text>
        <dbReference type="Rhea" id="RHEA:43636"/>
        <dbReference type="Rhea" id="RHEA-COMP:9752"/>
        <dbReference type="Rhea" id="RHEA-COMP:10731"/>
        <dbReference type="ChEBI" id="CHEBI:15377"/>
        <dbReference type="ChEBI" id="CHEBI:17154"/>
        <dbReference type="ChEBI" id="CHEBI:29969"/>
        <dbReference type="ChEBI" id="CHEBI:57540"/>
        <dbReference type="ChEBI" id="CHEBI:61930"/>
        <dbReference type="ChEBI" id="CHEBI:83767"/>
        <dbReference type="EC" id="2.3.1.286"/>
    </reaction>
</comment>
<comment type="subcellular location">
    <subcellularLocation>
        <location evidence="3">Cytoplasm</location>
    </subcellularLocation>
</comment>
<feature type="binding site" evidence="3 4">
    <location>
        <position position="133"/>
    </location>
    <ligand>
        <name>Zn(2+)</name>
        <dbReference type="ChEBI" id="CHEBI:29105"/>
    </ligand>
</feature>
<dbReference type="InterPro" id="IPR026591">
    <property type="entry name" value="Sirtuin_cat_small_dom_sf"/>
</dbReference>
<dbReference type="AlphaFoldDB" id="A0A4Q9G286"/>
<dbReference type="Pfam" id="PF02146">
    <property type="entry name" value="SIR2"/>
    <property type="match status" value="1"/>
</dbReference>
<keyword evidence="3 4" id="KW-0862">Zinc</keyword>
<name>A0A4Q9G286_9RHOB</name>
<feature type="binding site" evidence="3 4">
    <location>
        <position position="130"/>
    </location>
    <ligand>
        <name>Zn(2+)</name>
        <dbReference type="ChEBI" id="CHEBI:29105"/>
    </ligand>
</feature>
<comment type="function">
    <text evidence="3">NAD-dependent lysine deacetylase and desuccinylase that specifically removes acetyl and succinyl groups on target proteins. Modulates the activities of several proteins which are inactive in their acylated form.</text>
</comment>
<feature type="active site" description="Proton acceptor" evidence="3 4">
    <location>
        <position position="103"/>
    </location>
</feature>
<reference evidence="6 7" key="1">
    <citation type="submission" date="2019-02" db="EMBL/GenBank/DDBJ databases">
        <title>Paracoccus subflavus sp. nov., isolated from marine sediment of the Pacific Ocean.</title>
        <authorList>
            <person name="Zhang G."/>
        </authorList>
    </citation>
    <scope>NUCLEOTIDE SEQUENCE [LARGE SCALE GENOMIC DNA]</scope>
    <source>
        <strain evidence="6 7">GY0581</strain>
    </source>
</reference>
<feature type="binding site" evidence="3">
    <location>
        <begin position="8"/>
        <end position="27"/>
    </location>
    <ligand>
        <name>NAD(+)</name>
        <dbReference type="ChEBI" id="CHEBI:57540"/>
    </ligand>
</feature>
<dbReference type="InterPro" id="IPR003000">
    <property type="entry name" value="Sirtuin"/>
</dbReference>
<evidence type="ECO:0000256" key="3">
    <source>
        <dbReference type="HAMAP-Rule" id="MF_01121"/>
    </source>
</evidence>
<comment type="domain">
    <text evidence="3">2 residues (Tyr-52 and Arg-55) present in a large hydrophobic pocket are probably involved in substrate specificity. They are important for desuccinylation activity, but dispensable for deacetylation activity.</text>
</comment>
<feature type="binding site" evidence="3">
    <location>
        <position position="213"/>
    </location>
    <ligand>
        <name>NAD(+)</name>
        <dbReference type="ChEBI" id="CHEBI:57540"/>
    </ligand>
</feature>
<feature type="binding site" evidence="3">
    <location>
        <position position="55"/>
    </location>
    <ligand>
        <name>substrate</name>
    </ligand>
</feature>
<keyword evidence="3" id="KW-0963">Cytoplasm</keyword>
<evidence type="ECO:0000256" key="4">
    <source>
        <dbReference type="PROSITE-ProRule" id="PRU00236"/>
    </source>
</evidence>
<dbReference type="EMBL" id="SISK01000003">
    <property type="protein sequence ID" value="TBN41969.1"/>
    <property type="molecule type" value="Genomic_DNA"/>
</dbReference>
<feature type="binding site" evidence="3">
    <location>
        <begin position="85"/>
        <end position="88"/>
    </location>
    <ligand>
        <name>NAD(+)</name>
        <dbReference type="ChEBI" id="CHEBI:57540"/>
    </ligand>
</feature>
<gene>
    <name evidence="3" type="primary">cobB</name>
    <name evidence="6" type="ORF">EYE42_06105</name>
</gene>
<dbReference type="RefSeq" id="WP_130990428.1">
    <property type="nucleotide sequence ID" value="NZ_SISK01000003.1"/>
</dbReference>
<feature type="binding site" evidence="3">
    <location>
        <begin position="195"/>
        <end position="197"/>
    </location>
    <ligand>
        <name>NAD(+)</name>
        <dbReference type="ChEBI" id="CHEBI:57540"/>
    </ligand>
</feature>
<dbReference type="PANTHER" id="PTHR11085:SF4">
    <property type="entry name" value="NAD-DEPENDENT PROTEIN DEACYLASE"/>
    <property type="match status" value="1"/>
</dbReference>
<dbReference type="GO" id="GO:0036055">
    <property type="term" value="F:protein-succinyllysine desuccinylase activity"/>
    <property type="evidence" value="ECO:0007669"/>
    <property type="project" value="UniProtKB-UniRule"/>
</dbReference>
<dbReference type="GO" id="GO:0070403">
    <property type="term" value="F:NAD+ binding"/>
    <property type="evidence" value="ECO:0007669"/>
    <property type="project" value="UniProtKB-UniRule"/>
</dbReference>
<keyword evidence="7" id="KW-1185">Reference proteome</keyword>
<protein>
    <recommendedName>
        <fullName evidence="3">NAD-dependent protein deacylase</fullName>
        <ecNumber evidence="3">2.3.1.286</ecNumber>
    </recommendedName>
    <alternativeName>
        <fullName evidence="3">Regulatory protein SIR2 homolog</fullName>
    </alternativeName>
</protein>
<dbReference type="InterPro" id="IPR050134">
    <property type="entry name" value="NAD-dep_sirtuin_deacylases"/>
</dbReference>
<dbReference type="GO" id="GO:0036054">
    <property type="term" value="F:protein-malonyllysine demalonylase activity"/>
    <property type="evidence" value="ECO:0007669"/>
    <property type="project" value="InterPro"/>
</dbReference>
<feature type="binding site" evidence="3 4">
    <location>
        <position position="114"/>
    </location>
    <ligand>
        <name>Zn(2+)</name>
        <dbReference type="ChEBI" id="CHEBI:29105"/>
    </ligand>
</feature>
<keyword evidence="3 4" id="KW-0479">Metal-binding</keyword>
<dbReference type="InterPro" id="IPR027546">
    <property type="entry name" value="Sirtuin_class_III"/>
</dbReference>
<dbReference type="InterPro" id="IPR026590">
    <property type="entry name" value="Ssirtuin_cat_dom"/>
</dbReference>
<feature type="domain" description="Deacetylase sirtuin-type" evidence="5">
    <location>
        <begin position="1"/>
        <end position="227"/>
    </location>
</feature>